<comment type="caution">
    <text evidence="1">The sequence shown here is derived from an EMBL/GenBank/DDBJ whole genome shotgun (WGS) entry which is preliminary data.</text>
</comment>
<evidence type="ECO:0000313" key="1">
    <source>
        <dbReference type="EMBL" id="KAI8005279.1"/>
    </source>
</evidence>
<organism evidence="1 2">
    <name type="scientific">Camellia lanceoleosa</name>
    <dbReference type="NCBI Taxonomy" id="1840588"/>
    <lineage>
        <taxon>Eukaryota</taxon>
        <taxon>Viridiplantae</taxon>
        <taxon>Streptophyta</taxon>
        <taxon>Embryophyta</taxon>
        <taxon>Tracheophyta</taxon>
        <taxon>Spermatophyta</taxon>
        <taxon>Magnoliopsida</taxon>
        <taxon>eudicotyledons</taxon>
        <taxon>Gunneridae</taxon>
        <taxon>Pentapetalae</taxon>
        <taxon>asterids</taxon>
        <taxon>Ericales</taxon>
        <taxon>Theaceae</taxon>
        <taxon>Camellia</taxon>
    </lineage>
</organism>
<sequence length="343" mass="37433">MAAKQSGLDSFLFFSSSSSASSDDKTQLRLGFLDSSEKSLPPPPPSIEVLPSEVSSSVTYTVDPVNLSGRTLLKGRVSTQEVFHLSNSDLVPGKYEGGLKLWEGSLDLVKTLQSEIQDGQLLFTGKRVLELGCGHGLPGIFTGLEGAAVIHFQDFNAEVLRCLTIPNVNANLLKKSQPLATDVREWNTDAEFRFFAGDWSEVHQILPYVHTNEKDHNCSPGLGQSVGYDVILMAETVYSISALPHLYELIKKCLNRLNGVVYMAAKKHYFGVGGGSRRFLSVVDKDGVMEASLVSEVADGSSNVRELVETRWVGLIQALHGLVVLCLSNSTCNNSSRKAPKWR</sequence>
<protein>
    <submittedName>
        <fullName evidence="1">Uncharacterized protein</fullName>
    </submittedName>
</protein>
<keyword evidence="2" id="KW-1185">Reference proteome</keyword>
<accession>A0ACC0GWA0</accession>
<dbReference type="Proteomes" id="UP001060215">
    <property type="component" value="Chromosome 9"/>
</dbReference>
<dbReference type="EMBL" id="CM045766">
    <property type="protein sequence ID" value="KAI8005279.1"/>
    <property type="molecule type" value="Genomic_DNA"/>
</dbReference>
<gene>
    <name evidence="1" type="ORF">LOK49_LG08G02253</name>
</gene>
<name>A0ACC0GWA0_9ERIC</name>
<reference evidence="1 2" key="1">
    <citation type="journal article" date="2022" name="Plant J.">
        <title>Chromosome-level genome of Camellia lanceoleosa provides a valuable resource for understanding genome evolution and self-incompatibility.</title>
        <authorList>
            <person name="Gong W."/>
            <person name="Xiao S."/>
            <person name="Wang L."/>
            <person name="Liao Z."/>
            <person name="Chang Y."/>
            <person name="Mo W."/>
            <person name="Hu G."/>
            <person name="Li W."/>
            <person name="Zhao G."/>
            <person name="Zhu H."/>
            <person name="Hu X."/>
            <person name="Ji K."/>
            <person name="Xiang X."/>
            <person name="Song Q."/>
            <person name="Yuan D."/>
            <person name="Jin S."/>
            <person name="Zhang L."/>
        </authorList>
    </citation>
    <scope>NUCLEOTIDE SEQUENCE [LARGE SCALE GENOMIC DNA]</scope>
    <source>
        <strain evidence="1">SQ_2022a</strain>
    </source>
</reference>
<evidence type="ECO:0000313" key="2">
    <source>
        <dbReference type="Proteomes" id="UP001060215"/>
    </source>
</evidence>
<proteinExistence type="predicted"/>